<proteinExistence type="predicted"/>
<dbReference type="AlphaFoldDB" id="A0A383DMJ7"/>
<reference evidence="1" key="1">
    <citation type="submission" date="2018-05" db="EMBL/GenBank/DDBJ databases">
        <authorList>
            <person name="Lanie J.A."/>
            <person name="Ng W.-L."/>
            <person name="Kazmierczak K.M."/>
            <person name="Andrzejewski T.M."/>
            <person name="Davidsen T.M."/>
            <person name="Wayne K.J."/>
            <person name="Tettelin H."/>
            <person name="Glass J.I."/>
            <person name="Rusch D."/>
            <person name="Podicherti R."/>
            <person name="Tsui H.-C.T."/>
            <person name="Winkler M.E."/>
        </authorList>
    </citation>
    <scope>NUCLEOTIDE SEQUENCE</scope>
</reference>
<feature type="non-terminal residue" evidence="1">
    <location>
        <position position="130"/>
    </location>
</feature>
<evidence type="ECO:0000313" key="1">
    <source>
        <dbReference type="EMBL" id="SVE45722.1"/>
    </source>
</evidence>
<dbReference type="EMBL" id="UINC01218618">
    <property type="protein sequence ID" value="SVE45722.1"/>
    <property type="molecule type" value="Genomic_DNA"/>
</dbReference>
<sequence length="130" mass="15002">MKKRIFLFGFLILVSFLIGIFFEKEKPFPYVVLNNHAVDIYRSFQPKDMEPKQVINDPKNLEKYLEKSYIIDSYSLPLKSSLHQLKDLFKRPLVFKGGLCIANKILFLTSGSGDTLIIDINSNRIISSLD</sequence>
<gene>
    <name evidence="1" type="ORF">METZ01_LOCUS498576</name>
</gene>
<accession>A0A383DMJ7</accession>
<protein>
    <submittedName>
        <fullName evidence="1">Uncharacterized protein</fullName>
    </submittedName>
</protein>
<name>A0A383DMJ7_9ZZZZ</name>
<organism evidence="1">
    <name type="scientific">marine metagenome</name>
    <dbReference type="NCBI Taxonomy" id="408172"/>
    <lineage>
        <taxon>unclassified sequences</taxon>
        <taxon>metagenomes</taxon>
        <taxon>ecological metagenomes</taxon>
    </lineage>
</organism>